<evidence type="ECO:0000256" key="1">
    <source>
        <dbReference type="SAM" id="Phobius"/>
    </source>
</evidence>
<sequence>MRKAIQAAGLVIAAIGVSGTVDRLLGHQPIMGFLNVVNRFVIPHVDALAGYELFANLVIAVLGISVFAAATRIRA</sequence>
<protein>
    <submittedName>
        <fullName evidence="2">Uncharacterized protein</fullName>
    </submittedName>
</protein>
<keyword evidence="1" id="KW-0812">Transmembrane</keyword>
<evidence type="ECO:0000313" key="3">
    <source>
        <dbReference type="Proteomes" id="UP001595923"/>
    </source>
</evidence>
<proteinExistence type="predicted"/>
<dbReference type="RefSeq" id="WP_378579626.1">
    <property type="nucleotide sequence ID" value="NZ_JBHSFQ010000040.1"/>
</dbReference>
<evidence type="ECO:0000313" key="2">
    <source>
        <dbReference type="EMBL" id="MFC4565549.1"/>
    </source>
</evidence>
<dbReference type="Proteomes" id="UP001595923">
    <property type="component" value="Unassembled WGS sequence"/>
</dbReference>
<dbReference type="EMBL" id="JBHSFQ010000040">
    <property type="protein sequence ID" value="MFC4565549.1"/>
    <property type="molecule type" value="Genomic_DNA"/>
</dbReference>
<reference evidence="3" key="1">
    <citation type="journal article" date="2019" name="Int. J. Syst. Evol. Microbiol.">
        <title>The Global Catalogue of Microorganisms (GCM) 10K type strain sequencing project: providing services to taxonomists for standard genome sequencing and annotation.</title>
        <authorList>
            <consortium name="The Broad Institute Genomics Platform"/>
            <consortium name="The Broad Institute Genome Sequencing Center for Infectious Disease"/>
            <person name="Wu L."/>
            <person name="Ma J."/>
        </authorList>
    </citation>
    <scope>NUCLEOTIDE SEQUENCE [LARGE SCALE GENOMIC DNA]</scope>
    <source>
        <strain evidence="3">XZYJ18</strain>
    </source>
</reference>
<keyword evidence="1" id="KW-1133">Transmembrane helix</keyword>
<name>A0ABV9E5V3_9ACTN</name>
<keyword evidence="3" id="KW-1185">Reference proteome</keyword>
<feature type="transmembrane region" description="Helical" evidence="1">
    <location>
        <begin position="53"/>
        <end position="73"/>
    </location>
</feature>
<organism evidence="2 3">
    <name type="scientific">Nocardiopsis mangrovi</name>
    <dbReference type="NCBI Taxonomy" id="1179818"/>
    <lineage>
        <taxon>Bacteria</taxon>
        <taxon>Bacillati</taxon>
        <taxon>Actinomycetota</taxon>
        <taxon>Actinomycetes</taxon>
        <taxon>Streptosporangiales</taxon>
        <taxon>Nocardiopsidaceae</taxon>
        <taxon>Nocardiopsis</taxon>
    </lineage>
</organism>
<keyword evidence="1" id="KW-0472">Membrane</keyword>
<accession>A0ABV9E5V3</accession>
<gene>
    <name evidence="2" type="ORF">ACFO4E_27140</name>
</gene>
<comment type="caution">
    <text evidence="2">The sequence shown here is derived from an EMBL/GenBank/DDBJ whole genome shotgun (WGS) entry which is preliminary data.</text>
</comment>